<dbReference type="OrthoDB" id="9952907at2"/>
<comment type="caution">
    <text evidence="2">The sequence shown here is derived from an EMBL/GenBank/DDBJ whole genome shotgun (WGS) entry which is preliminary data.</text>
</comment>
<feature type="region of interest" description="Disordered" evidence="1">
    <location>
        <begin position="1"/>
        <end position="69"/>
    </location>
</feature>
<evidence type="ECO:0000256" key="1">
    <source>
        <dbReference type="SAM" id="MobiDB-lite"/>
    </source>
</evidence>
<proteinExistence type="predicted"/>
<feature type="compositionally biased region" description="Acidic residues" evidence="1">
    <location>
        <begin position="46"/>
        <end position="59"/>
    </location>
</feature>
<evidence type="ECO:0000313" key="2">
    <source>
        <dbReference type="EMBL" id="KHD98531.1"/>
    </source>
</evidence>
<protein>
    <submittedName>
        <fullName evidence="2">Uncharacterized protein</fullName>
    </submittedName>
</protein>
<gene>
    <name evidence="2" type="ORF">GY22_02185</name>
</gene>
<keyword evidence="3" id="KW-1185">Reference proteome</keyword>
<sequence length="69" mass="7557">MDRYPEPADRDEAWAETSQEGLGVRDETWLTATTDESNRRAGAPPEEAEDDAPPPEDPEAGTGRPSDDE</sequence>
<evidence type="ECO:0000313" key="3">
    <source>
        <dbReference type="Proteomes" id="UP000030466"/>
    </source>
</evidence>
<feature type="compositionally biased region" description="Basic and acidic residues" evidence="1">
    <location>
        <begin position="1"/>
        <end position="13"/>
    </location>
</feature>
<accession>A0A0A6VV81</accession>
<dbReference type="EMBL" id="JSUH01000002">
    <property type="protein sequence ID" value="KHD98531.1"/>
    <property type="molecule type" value="Genomic_DNA"/>
</dbReference>
<dbReference type="RefSeq" id="WP_017833796.1">
    <property type="nucleotide sequence ID" value="NZ_JSUH01000002.1"/>
</dbReference>
<name>A0A0A6VV81_KOCRO</name>
<organism evidence="2 3">
    <name type="scientific">Kocuria rosea subsp. polaris</name>
    <dbReference type="NCBI Taxonomy" id="136273"/>
    <lineage>
        <taxon>Bacteria</taxon>
        <taxon>Bacillati</taxon>
        <taxon>Actinomycetota</taxon>
        <taxon>Actinomycetes</taxon>
        <taxon>Micrococcales</taxon>
        <taxon>Micrococcaceae</taxon>
        <taxon>Kocuria</taxon>
    </lineage>
</organism>
<reference evidence="2 3" key="1">
    <citation type="journal article" date="2003" name="Int. J. Syst. Evol. Microbiol.">
        <title>Kocuria polaris sp. nov., an orange-pigmented psychrophilic bacterium isolated from an Antarctic cyanobacterial mat sample.</title>
        <authorList>
            <person name="Reddy G.S."/>
            <person name="Prakash J.S."/>
            <person name="Prabahar V."/>
            <person name="Matsumoto G.I."/>
            <person name="Stackebrandt E."/>
            <person name="Shivaji S."/>
        </authorList>
    </citation>
    <scope>NUCLEOTIDE SEQUENCE [LARGE SCALE GENOMIC DNA]</scope>
    <source>
        <strain evidence="2 3">CMS 76or</strain>
    </source>
</reference>
<dbReference type="AlphaFoldDB" id="A0A0A6VV81"/>
<dbReference type="Proteomes" id="UP000030466">
    <property type="component" value="Unassembled WGS sequence"/>
</dbReference>